<dbReference type="Gene3D" id="2.60.120.200">
    <property type="match status" value="1"/>
</dbReference>
<evidence type="ECO:0008006" key="3">
    <source>
        <dbReference type="Google" id="ProtNLM"/>
    </source>
</evidence>
<sequence length="295" mass="32383">MTNRLELNWKLDGLIDEQRYYCSETQFAAETKPVPKFVLANDVRTYVDTAVETGKTYYIAVGSVKNGVEKLSNVASIYTGDVYRANVKALLHFDGANGSTSINDDTGRIWTSSVATIDTSTYAFGGASVYFNGTSSYITTAYSTDFELETSDFTIELYLNPTSDIQGTILTNRDSGIRGWLLRREVGGALGFYYIGSSGSSLVTASSAIPLNTWTHIAVTRLGTTLRIFINGVLVSSLSNLVQSLPSLKALSIGSTRGDGSFYRYFKGNMDELRITKGVARYTQDFTPQAHPFMY</sequence>
<accession>A0A3D3FX36</accession>
<evidence type="ECO:0000313" key="2">
    <source>
        <dbReference type="Proteomes" id="UP000262257"/>
    </source>
</evidence>
<dbReference type="AlphaFoldDB" id="A0A3D3FX36"/>
<proteinExistence type="predicted"/>
<dbReference type="Pfam" id="PF13385">
    <property type="entry name" value="Laminin_G_3"/>
    <property type="match status" value="1"/>
</dbReference>
<dbReference type="InterPro" id="IPR013320">
    <property type="entry name" value="ConA-like_dom_sf"/>
</dbReference>
<comment type="caution">
    <text evidence="1">The sequence shown here is derived from an EMBL/GenBank/DDBJ whole genome shotgun (WGS) entry which is preliminary data.</text>
</comment>
<dbReference type="SUPFAM" id="SSF49899">
    <property type="entry name" value="Concanavalin A-like lectins/glucanases"/>
    <property type="match status" value="1"/>
</dbReference>
<dbReference type="Proteomes" id="UP000262257">
    <property type="component" value="Unassembled WGS sequence"/>
</dbReference>
<organism evidence="1 2">
    <name type="scientific">Acinetobacter radioresistens</name>
    <dbReference type="NCBI Taxonomy" id="40216"/>
    <lineage>
        <taxon>Bacteria</taxon>
        <taxon>Pseudomonadati</taxon>
        <taxon>Pseudomonadota</taxon>
        <taxon>Gammaproteobacteria</taxon>
        <taxon>Moraxellales</taxon>
        <taxon>Moraxellaceae</taxon>
        <taxon>Acinetobacter</taxon>
    </lineage>
</organism>
<gene>
    <name evidence="1" type="ORF">DIC32_00840</name>
</gene>
<reference evidence="1 2" key="1">
    <citation type="journal article" date="2018" name="Nat. Biotechnol.">
        <title>A standardized bacterial taxonomy based on genome phylogeny substantially revises the tree of life.</title>
        <authorList>
            <person name="Parks D.H."/>
            <person name="Chuvochina M."/>
            <person name="Waite D.W."/>
            <person name="Rinke C."/>
            <person name="Skarshewski A."/>
            <person name="Chaumeil P.A."/>
            <person name="Hugenholtz P."/>
        </authorList>
    </citation>
    <scope>NUCLEOTIDE SEQUENCE [LARGE SCALE GENOMIC DNA]</scope>
    <source>
        <strain evidence="1">UBA10045</strain>
    </source>
</reference>
<name>A0A3D3FX36_ACIRA</name>
<evidence type="ECO:0000313" key="1">
    <source>
        <dbReference type="EMBL" id="HCM30393.1"/>
    </source>
</evidence>
<dbReference type="EMBL" id="DPXL01000013">
    <property type="protein sequence ID" value="HCM30393.1"/>
    <property type="molecule type" value="Genomic_DNA"/>
</dbReference>
<protein>
    <recommendedName>
        <fullName evidence="3">LamG domain-containing protein</fullName>
    </recommendedName>
</protein>